<dbReference type="EMBL" id="CAJJDN010000101">
    <property type="protein sequence ID" value="CAD8112626.1"/>
    <property type="molecule type" value="Genomic_DNA"/>
</dbReference>
<evidence type="ECO:0000313" key="2">
    <source>
        <dbReference type="EMBL" id="CAD8112626.1"/>
    </source>
</evidence>
<dbReference type="Proteomes" id="UP000692954">
    <property type="component" value="Unassembled WGS sequence"/>
</dbReference>
<sequence length="249" mass="29379">MNVCEPFKVLTIHWKIPLNYQLKNLIPTIQISKINLKTFIYTDFQSYKYNISYSITLFRQINEQFALQQIQFNLFHFNFQLNSRVSILQSQDKTQLLNRRLLNIMDRDLLFLNHLFLIMESTNLLQKQSNMLVGLELVFVIEKSLLISIINSIILILDMGIFIQFLYLILSQIQQRIFLDLNSAHKSFHFGVGDIIIIEVDKPKKKIAWLKKKTHFKFIMNKDTNQDFYPCANLCSPGDTVEIINKIEP</sequence>
<proteinExistence type="predicted"/>
<keyword evidence="1" id="KW-0812">Transmembrane</keyword>
<comment type="caution">
    <text evidence="2">The sequence shown here is derived from an EMBL/GenBank/DDBJ whole genome shotgun (WGS) entry which is preliminary data.</text>
</comment>
<keyword evidence="1" id="KW-1133">Transmembrane helix</keyword>
<dbReference type="AlphaFoldDB" id="A0A8S1QA68"/>
<name>A0A8S1QA68_9CILI</name>
<keyword evidence="3" id="KW-1185">Reference proteome</keyword>
<protein>
    <submittedName>
        <fullName evidence="2">Uncharacterized protein</fullName>
    </submittedName>
</protein>
<keyword evidence="1" id="KW-0472">Membrane</keyword>
<gene>
    <name evidence="2" type="ORF">PSON_ATCC_30995.1.T1010096</name>
</gene>
<organism evidence="2 3">
    <name type="scientific">Paramecium sonneborni</name>
    <dbReference type="NCBI Taxonomy" id="65129"/>
    <lineage>
        <taxon>Eukaryota</taxon>
        <taxon>Sar</taxon>
        <taxon>Alveolata</taxon>
        <taxon>Ciliophora</taxon>
        <taxon>Intramacronucleata</taxon>
        <taxon>Oligohymenophorea</taxon>
        <taxon>Peniculida</taxon>
        <taxon>Parameciidae</taxon>
        <taxon>Paramecium</taxon>
    </lineage>
</organism>
<accession>A0A8S1QA68</accession>
<reference evidence="2" key="1">
    <citation type="submission" date="2021-01" db="EMBL/GenBank/DDBJ databases">
        <authorList>
            <consortium name="Genoscope - CEA"/>
            <person name="William W."/>
        </authorList>
    </citation>
    <scope>NUCLEOTIDE SEQUENCE</scope>
</reference>
<evidence type="ECO:0000256" key="1">
    <source>
        <dbReference type="SAM" id="Phobius"/>
    </source>
</evidence>
<feature type="transmembrane region" description="Helical" evidence="1">
    <location>
        <begin position="145"/>
        <end position="170"/>
    </location>
</feature>
<evidence type="ECO:0000313" key="3">
    <source>
        <dbReference type="Proteomes" id="UP000692954"/>
    </source>
</evidence>